<dbReference type="EMBL" id="JALKCH010000006">
    <property type="protein sequence ID" value="MCK0197226.1"/>
    <property type="molecule type" value="Genomic_DNA"/>
</dbReference>
<dbReference type="Gene3D" id="3.40.50.1980">
    <property type="entry name" value="Nitrogenase molybdenum iron protein domain"/>
    <property type="match status" value="2"/>
</dbReference>
<dbReference type="PANTHER" id="PTHR30535:SF34">
    <property type="entry name" value="MOLYBDATE-BINDING PROTEIN MOLA"/>
    <property type="match status" value="1"/>
</dbReference>
<sequence>MRVTFPLNPDRIADLVRPTFVALLLFTAAVLTLGRAQAEIVLTDVAGRTVTLEAPAHRLLIDDGRFLTALSLLHRDPVAVLAAWPRDINRFGERTYADYAARFPAIDRLAKVASSAGKLSVEQVLAARPDVAVFSLGSQPSDADRATMEAAGIKVMVIDFFIHPLTNTEPSLLLLGRATGAQEAAERFLAYRREKLEAIRARIAASPKPAPTVFLEPHAAQTDDCCNSPGKGNVGDLIAFAGGDNIGAAVIPRAFGKLNLEYVIAQDPEVYIATGGAHMAGTAGLTVGPEFPPDVARHTLQGVVARPGFAALKAVREGRVHGLSHQLLNSPLDIVTAQILAAWIRPDLFSEAEADEVQRTLNERFLAVPVAGPNWIDLD</sequence>
<accession>A0ABT0DB94</accession>
<reference evidence="2 3" key="1">
    <citation type="submission" date="2022-04" db="EMBL/GenBank/DDBJ databases">
        <authorList>
            <person name="Grouzdev D.S."/>
            <person name="Pantiukh K.S."/>
            <person name="Krutkina M.S."/>
        </authorList>
    </citation>
    <scope>NUCLEOTIDE SEQUENCE [LARGE SCALE GENOMIC DNA]</scope>
    <source>
        <strain evidence="2 3">6x-1</strain>
    </source>
</reference>
<evidence type="ECO:0000313" key="2">
    <source>
        <dbReference type="EMBL" id="MCK0197226.1"/>
    </source>
</evidence>
<protein>
    <submittedName>
        <fullName evidence="2">ABC transporter substrate-binding protein</fullName>
    </submittedName>
</protein>
<comment type="caution">
    <text evidence="2">The sequence shown here is derived from an EMBL/GenBank/DDBJ whole genome shotgun (WGS) entry which is preliminary data.</text>
</comment>
<evidence type="ECO:0000259" key="1">
    <source>
        <dbReference type="PROSITE" id="PS50983"/>
    </source>
</evidence>
<dbReference type="PANTHER" id="PTHR30535">
    <property type="entry name" value="VITAMIN B12-BINDING PROTEIN"/>
    <property type="match status" value="1"/>
</dbReference>
<keyword evidence="3" id="KW-1185">Reference proteome</keyword>
<dbReference type="Proteomes" id="UP001203284">
    <property type="component" value="Unassembled WGS sequence"/>
</dbReference>
<gene>
    <name evidence="2" type="ORF">MWN34_09905</name>
</gene>
<feature type="domain" description="Fe/B12 periplasmic-binding" evidence="1">
    <location>
        <begin position="48"/>
        <end position="352"/>
    </location>
</feature>
<evidence type="ECO:0000313" key="3">
    <source>
        <dbReference type="Proteomes" id="UP001203284"/>
    </source>
</evidence>
<proteinExistence type="predicted"/>
<dbReference type="SUPFAM" id="SSF53807">
    <property type="entry name" value="Helical backbone' metal receptor"/>
    <property type="match status" value="1"/>
</dbReference>
<dbReference type="RefSeq" id="WP_247028888.1">
    <property type="nucleotide sequence ID" value="NZ_JALKCH010000006.1"/>
</dbReference>
<name>A0ABT0DB94_9HYPH</name>
<dbReference type="InterPro" id="IPR002491">
    <property type="entry name" value="ABC_transptr_periplasmic_BD"/>
</dbReference>
<dbReference type="Pfam" id="PF01497">
    <property type="entry name" value="Peripla_BP_2"/>
    <property type="match status" value="1"/>
</dbReference>
<dbReference type="PROSITE" id="PS50983">
    <property type="entry name" value="FE_B12_PBP"/>
    <property type="match status" value="1"/>
</dbReference>
<dbReference type="InterPro" id="IPR050902">
    <property type="entry name" value="ABC_Transporter_SBP"/>
</dbReference>
<organism evidence="2 3">
    <name type="scientific">Ancylobacter crimeensis</name>
    <dbReference type="NCBI Taxonomy" id="2579147"/>
    <lineage>
        <taxon>Bacteria</taxon>
        <taxon>Pseudomonadati</taxon>
        <taxon>Pseudomonadota</taxon>
        <taxon>Alphaproteobacteria</taxon>
        <taxon>Hyphomicrobiales</taxon>
        <taxon>Xanthobacteraceae</taxon>
        <taxon>Ancylobacter</taxon>
    </lineage>
</organism>